<accession>A0A0E9SBW5</accession>
<organism evidence="1">
    <name type="scientific">Anguilla anguilla</name>
    <name type="common">European freshwater eel</name>
    <name type="synonym">Muraena anguilla</name>
    <dbReference type="NCBI Taxonomy" id="7936"/>
    <lineage>
        <taxon>Eukaryota</taxon>
        <taxon>Metazoa</taxon>
        <taxon>Chordata</taxon>
        <taxon>Craniata</taxon>
        <taxon>Vertebrata</taxon>
        <taxon>Euteleostomi</taxon>
        <taxon>Actinopterygii</taxon>
        <taxon>Neopterygii</taxon>
        <taxon>Teleostei</taxon>
        <taxon>Anguilliformes</taxon>
        <taxon>Anguillidae</taxon>
        <taxon>Anguilla</taxon>
    </lineage>
</organism>
<name>A0A0E9SBW5_ANGAN</name>
<proteinExistence type="predicted"/>
<reference evidence="1" key="1">
    <citation type="submission" date="2014-11" db="EMBL/GenBank/DDBJ databases">
        <authorList>
            <person name="Amaro Gonzalez C."/>
        </authorList>
    </citation>
    <scope>NUCLEOTIDE SEQUENCE</scope>
</reference>
<evidence type="ECO:0000313" key="1">
    <source>
        <dbReference type="EMBL" id="JAH38736.1"/>
    </source>
</evidence>
<dbReference type="AlphaFoldDB" id="A0A0E9SBW5"/>
<reference evidence="1" key="2">
    <citation type="journal article" date="2015" name="Fish Shellfish Immunol.">
        <title>Early steps in the European eel (Anguilla anguilla)-Vibrio vulnificus interaction in the gills: Role of the RtxA13 toxin.</title>
        <authorList>
            <person name="Callol A."/>
            <person name="Pajuelo D."/>
            <person name="Ebbesson L."/>
            <person name="Teles M."/>
            <person name="MacKenzie S."/>
            <person name="Amaro C."/>
        </authorList>
    </citation>
    <scope>NUCLEOTIDE SEQUENCE</scope>
</reference>
<protein>
    <submittedName>
        <fullName evidence="1">Uncharacterized protein</fullName>
    </submittedName>
</protein>
<dbReference type="EMBL" id="GBXM01069841">
    <property type="protein sequence ID" value="JAH38736.1"/>
    <property type="molecule type" value="Transcribed_RNA"/>
</dbReference>
<sequence length="30" mass="3638">MLNWVVFNYKERKGDFYVSFHVSSIQLCVK</sequence>